<proteinExistence type="predicted"/>
<accession>A0A0R3QRB3</accession>
<evidence type="ECO:0000313" key="2">
    <source>
        <dbReference type="EMBL" id="VDO27650.1"/>
    </source>
</evidence>
<dbReference type="Proteomes" id="UP000280834">
    <property type="component" value="Unassembled WGS sequence"/>
</dbReference>
<reference evidence="2 3" key="2">
    <citation type="submission" date="2018-11" db="EMBL/GenBank/DDBJ databases">
        <authorList>
            <consortium name="Pathogen Informatics"/>
        </authorList>
    </citation>
    <scope>NUCLEOTIDE SEQUENCE [LARGE SCALE GENOMIC DNA]</scope>
</reference>
<dbReference type="AlphaFoldDB" id="A0A0R3QRB3"/>
<sequence length="52" mass="6230">MELVKQHPSASNKNNESKNVKTEVHEILNDRQVAKKRLLIARIRRYQQELFK</sequence>
<reference evidence="4" key="1">
    <citation type="submission" date="2017-02" db="UniProtKB">
        <authorList>
            <consortium name="WormBaseParasite"/>
        </authorList>
    </citation>
    <scope>IDENTIFICATION</scope>
</reference>
<feature type="region of interest" description="Disordered" evidence="1">
    <location>
        <begin position="1"/>
        <end position="23"/>
    </location>
</feature>
<dbReference type="WBParaSite" id="BTMF_0001024801-mRNA-1">
    <property type="protein sequence ID" value="BTMF_0001024801-mRNA-1"/>
    <property type="gene ID" value="BTMF_0001024801"/>
</dbReference>
<evidence type="ECO:0000256" key="1">
    <source>
        <dbReference type="SAM" id="MobiDB-lite"/>
    </source>
</evidence>
<evidence type="ECO:0000313" key="3">
    <source>
        <dbReference type="Proteomes" id="UP000280834"/>
    </source>
</evidence>
<protein>
    <submittedName>
        <fullName evidence="2 4">Uncharacterized protein</fullName>
    </submittedName>
</protein>
<keyword evidence="3" id="KW-1185">Reference proteome</keyword>
<name>A0A0R3QRB3_9BILA</name>
<gene>
    <name evidence="2" type="ORF">BTMF_LOCUS8299</name>
</gene>
<evidence type="ECO:0000313" key="4">
    <source>
        <dbReference type="WBParaSite" id="BTMF_0001024801-mRNA-1"/>
    </source>
</evidence>
<dbReference type="EMBL" id="UZAG01016334">
    <property type="protein sequence ID" value="VDO27650.1"/>
    <property type="molecule type" value="Genomic_DNA"/>
</dbReference>
<organism evidence="4">
    <name type="scientific">Brugia timori</name>
    <dbReference type="NCBI Taxonomy" id="42155"/>
    <lineage>
        <taxon>Eukaryota</taxon>
        <taxon>Metazoa</taxon>
        <taxon>Ecdysozoa</taxon>
        <taxon>Nematoda</taxon>
        <taxon>Chromadorea</taxon>
        <taxon>Rhabditida</taxon>
        <taxon>Spirurina</taxon>
        <taxon>Spiruromorpha</taxon>
        <taxon>Filarioidea</taxon>
        <taxon>Onchocercidae</taxon>
        <taxon>Brugia</taxon>
    </lineage>
</organism>